<keyword evidence="2" id="KW-0521">NADP</keyword>
<feature type="domain" description="NAD-dependent epimerase/dehydratase" evidence="14">
    <location>
        <begin position="523"/>
        <end position="777"/>
    </location>
</feature>
<evidence type="ECO:0000256" key="7">
    <source>
        <dbReference type="ARBA" id="ARBA00039055"/>
    </source>
</evidence>
<comment type="pathway">
    <text evidence="1">Pigment biosynthesis; anthocyanin biosynthesis.</text>
</comment>
<dbReference type="InterPro" id="IPR001509">
    <property type="entry name" value="Epimerase_deHydtase"/>
</dbReference>
<dbReference type="Proteomes" id="UP001172457">
    <property type="component" value="Chromosome 2"/>
</dbReference>
<comment type="caution">
    <text evidence="15">The sequence shown here is derived from an EMBL/GenBank/DDBJ whole genome shotgun (WGS) entry which is preliminary data.</text>
</comment>
<dbReference type="InterPro" id="IPR050425">
    <property type="entry name" value="NAD(P)_dehydrat-like"/>
</dbReference>
<evidence type="ECO:0000256" key="9">
    <source>
        <dbReference type="ARBA" id="ARBA00039963"/>
    </source>
</evidence>
<evidence type="ECO:0000256" key="1">
    <source>
        <dbReference type="ARBA" id="ARBA00004935"/>
    </source>
</evidence>
<protein>
    <recommendedName>
        <fullName evidence="9">Dihydroflavonol 4-reductase</fullName>
        <ecNumber evidence="8">1.1.1.219</ecNumber>
        <ecNumber evidence="7">1.1.1.234</ecNumber>
    </recommendedName>
    <alternativeName>
        <fullName evidence="11">Dihydrokaempferol 4-reductase</fullName>
    </alternativeName>
    <alternativeName>
        <fullName evidence="10">Flavanone 4-reductase</fullName>
    </alternativeName>
</protein>
<keyword evidence="3" id="KW-0560">Oxidoreductase</keyword>
<dbReference type="SUPFAM" id="SSF51735">
    <property type="entry name" value="NAD(P)-binding Rossmann-fold domains"/>
    <property type="match status" value="3"/>
</dbReference>
<dbReference type="EC" id="1.1.1.219" evidence="8"/>
<accession>A0AA38U7H9</accession>
<sequence>MIGEGKVVCVTGASGYIASWLVKILLDRGYSVHATVRSLDDPKKTEHLLALDGAKERLSLFEANLTEEGSFESAVNGCECLFHTASPVILEVDDPQAQLLDPAVKGTINALKSAAKVPSLKRVILTSSMAAVMFSGKLLEDGVVVDETWFSDPLICEQKKLWYALSKTLAEDAATKFSKDNGLELVVINPGYVIGPFLQPTLNLTSEGILSLIKTGKEVFPDGIYRLVDVRDIANAHILAFENPKANGRYCLVGAVTRSSEIMKILNKLYPALGHSERYGDGKCVAPIPYDVSRARAESLGVDFTRIEMIGEGKAVCVTGASGYIASWLVKILLRRGYSVHATVRSLDDPKKTERLLALDGAKERLSLFEANLTEEGSFESALNGCECLFHTASPVVFSVDNAKAQLLDPAVKGTLNVLKSAAKVPSLKRVVLTSSMASVTHSGKPLEDDVVVDETWFSDPQICEQKKLWYNLSKTLAEDAAAKFSKENGLELVTINPGYVIGPILHPTLNLTSEEFMSFIKTGASGYIASWLVKSLLDRGYSVHSTVRSLHDPKKTEYLLALDGAKERLSLFEANLTEEGSFESAVNGCECLFHTASPVIFSVDNAKAQLLDPAVKGTLNVLKSAAKVPSLKRVVLTSSMAAVIHNGKPLEDDVEVDETWFSDPQICEQKKLWYALSKTLAEDAATKFSKENGLELVIINPGYVIGPILHPTLNLTSEEFMSFIKTGNCLPQLRGRLLEHLPGKEISPSPDGIYRLVDVRDVASAHILAFENPKANGRYCMVGDVIRSSEITYIINKLYPALHPSERCEDGKCFAPVPFDVSREKAESLGVEFTPIGVSIKDTVDSLKEKKLLTF</sequence>
<comment type="similarity">
    <text evidence="5">Belongs to the NAD(P)-dependent epimerase/dehydratase family. Dihydroflavonol-4-reductase subfamily.</text>
</comment>
<dbReference type="PANTHER" id="PTHR10366:SF825">
    <property type="entry name" value="NAD(P)-BINDING ROSSMANN-FOLD SUPERFAMILY PROTEIN"/>
    <property type="match status" value="1"/>
</dbReference>
<name>A0AA38U7H9_9ASTR</name>
<evidence type="ECO:0000256" key="12">
    <source>
        <dbReference type="ARBA" id="ARBA00048870"/>
    </source>
</evidence>
<reference evidence="15" key="1">
    <citation type="submission" date="2023-03" db="EMBL/GenBank/DDBJ databases">
        <title>Chromosome-scale reference genome and RAD-based genetic map of yellow starthistle (Centaurea solstitialis) reveal putative structural variation and QTLs associated with invader traits.</title>
        <authorList>
            <person name="Reatini B."/>
            <person name="Cang F.A."/>
            <person name="Jiang Q."/>
            <person name="Mckibben M.T.W."/>
            <person name="Barker M.S."/>
            <person name="Rieseberg L.H."/>
            <person name="Dlugosch K.M."/>
        </authorList>
    </citation>
    <scope>NUCLEOTIDE SEQUENCE</scope>
    <source>
        <strain evidence="15">CAN-66</strain>
        <tissue evidence="15">Leaf</tissue>
    </source>
</reference>
<dbReference type="InterPro" id="IPR036291">
    <property type="entry name" value="NAD(P)-bd_dom_sf"/>
</dbReference>
<dbReference type="EC" id="1.1.1.234" evidence="7"/>
<evidence type="ECO:0000256" key="3">
    <source>
        <dbReference type="ARBA" id="ARBA00023002"/>
    </source>
</evidence>
<keyword evidence="4" id="KW-0284">Flavonoid biosynthesis</keyword>
<dbReference type="Gene3D" id="3.40.50.720">
    <property type="entry name" value="NAD(P)-binding Rossmann-like Domain"/>
    <property type="match status" value="3"/>
</dbReference>
<dbReference type="GO" id="GO:0047890">
    <property type="term" value="F:flavanone 4-reductase activity"/>
    <property type="evidence" value="ECO:0007669"/>
    <property type="project" value="UniProtKB-EC"/>
</dbReference>
<evidence type="ECO:0000256" key="4">
    <source>
        <dbReference type="ARBA" id="ARBA00023241"/>
    </source>
</evidence>
<comment type="function">
    <text evidence="6">Bifunctional enzyme involved in flavonoid metabolism.</text>
</comment>
<dbReference type="FunFam" id="3.40.50.720:FF:000085">
    <property type="entry name" value="Dihydroflavonol reductase"/>
    <property type="match status" value="3"/>
</dbReference>
<dbReference type="Pfam" id="PF01370">
    <property type="entry name" value="Epimerase"/>
    <property type="match status" value="3"/>
</dbReference>
<dbReference type="AlphaFoldDB" id="A0AA38U7H9"/>
<comment type="catalytic activity">
    <reaction evidence="13">
        <text>a (2R,3S,4S)-leucoanthocyanidin + NADP(+) = a (2R,3R)-dihydroflavonol + NADPH + H(+)</text>
        <dbReference type="Rhea" id="RHEA:54444"/>
        <dbReference type="ChEBI" id="CHEBI:15378"/>
        <dbReference type="ChEBI" id="CHEBI:57783"/>
        <dbReference type="ChEBI" id="CHEBI:58349"/>
        <dbReference type="ChEBI" id="CHEBI:138176"/>
        <dbReference type="ChEBI" id="CHEBI:138188"/>
        <dbReference type="EC" id="1.1.1.219"/>
    </reaction>
</comment>
<evidence type="ECO:0000256" key="6">
    <source>
        <dbReference type="ARBA" id="ARBA00037100"/>
    </source>
</evidence>
<evidence type="ECO:0000256" key="8">
    <source>
        <dbReference type="ARBA" id="ARBA00039057"/>
    </source>
</evidence>
<organism evidence="15 16">
    <name type="scientific">Centaurea solstitialis</name>
    <name type="common">yellow star-thistle</name>
    <dbReference type="NCBI Taxonomy" id="347529"/>
    <lineage>
        <taxon>Eukaryota</taxon>
        <taxon>Viridiplantae</taxon>
        <taxon>Streptophyta</taxon>
        <taxon>Embryophyta</taxon>
        <taxon>Tracheophyta</taxon>
        <taxon>Spermatophyta</taxon>
        <taxon>Magnoliopsida</taxon>
        <taxon>eudicotyledons</taxon>
        <taxon>Gunneridae</taxon>
        <taxon>Pentapetalae</taxon>
        <taxon>asterids</taxon>
        <taxon>campanulids</taxon>
        <taxon>Asterales</taxon>
        <taxon>Asteraceae</taxon>
        <taxon>Carduoideae</taxon>
        <taxon>Cardueae</taxon>
        <taxon>Centaureinae</taxon>
        <taxon>Centaurea</taxon>
    </lineage>
</organism>
<gene>
    <name evidence="15" type="ORF">OSB04_009078</name>
</gene>
<evidence type="ECO:0000313" key="15">
    <source>
        <dbReference type="EMBL" id="KAJ9563918.1"/>
    </source>
</evidence>
<evidence type="ECO:0000256" key="2">
    <source>
        <dbReference type="ARBA" id="ARBA00022857"/>
    </source>
</evidence>
<evidence type="ECO:0000313" key="16">
    <source>
        <dbReference type="Proteomes" id="UP001172457"/>
    </source>
</evidence>
<comment type="catalytic activity">
    <reaction evidence="12">
        <text>(2S)-flavan-4-ol + NADP(+) = (2S)-flavanone + NADPH + H(+)</text>
        <dbReference type="Rhea" id="RHEA:11228"/>
        <dbReference type="ChEBI" id="CHEBI:15378"/>
        <dbReference type="ChEBI" id="CHEBI:15605"/>
        <dbReference type="ChEBI" id="CHEBI:15606"/>
        <dbReference type="ChEBI" id="CHEBI:57783"/>
        <dbReference type="ChEBI" id="CHEBI:58349"/>
        <dbReference type="EC" id="1.1.1.234"/>
    </reaction>
</comment>
<evidence type="ECO:0000256" key="13">
    <source>
        <dbReference type="ARBA" id="ARBA00049132"/>
    </source>
</evidence>
<evidence type="ECO:0000259" key="14">
    <source>
        <dbReference type="Pfam" id="PF01370"/>
    </source>
</evidence>
<proteinExistence type="inferred from homology"/>
<dbReference type="EMBL" id="JARYMX010000002">
    <property type="protein sequence ID" value="KAJ9563918.1"/>
    <property type="molecule type" value="Genomic_DNA"/>
</dbReference>
<dbReference type="GO" id="GO:0009813">
    <property type="term" value="P:flavonoid biosynthetic process"/>
    <property type="evidence" value="ECO:0007669"/>
    <property type="project" value="UniProtKB-KW"/>
</dbReference>
<feature type="domain" description="NAD-dependent epimerase/dehydratase" evidence="14">
    <location>
        <begin position="8"/>
        <end position="247"/>
    </location>
</feature>
<dbReference type="PANTHER" id="PTHR10366">
    <property type="entry name" value="NAD DEPENDENT EPIMERASE/DEHYDRATASE"/>
    <property type="match status" value="1"/>
</dbReference>
<evidence type="ECO:0000256" key="11">
    <source>
        <dbReference type="ARBA" id="ARBA00042831"/>
    </source>
</evidence>
<keyword evidence="16" id="KW-1185">Reference proteome</keyword>
<evidence type="ECO:0000256" key="5">
    <source>
        <dbReference type="ARBA" id="ARBA00023445"/>
    </source>
</evidence>
<feature type="domain" description="NAD-dependent epimerase/dehydratase" evidence="14">
    <location>
        <begin position="316"/>
        <end position="505"/>
    </location>
</feature>
<evidence type="ECO:0000256" key="10">
    <source>
        <dbReference type="ARBA" id="ARBA00042087"/>
    </source>
</evidence>
<dbReference type="CDD" id="cd08958">
    <property type="entry name" value="FR_SDR_e"/>
    <property type="match status" value="3"/>
</dbReference>
<dbReference type="GO" id="GO:0045552">
    <property type="term" value="F:dihydroflavanol 4-reductase activity"/>
    <property type="evidence" value="ECO:0007669"/>
    <property type="project" value="UniProtKB-EC"/>
</dbReference>